<feature type="domain" description="Putative exodeoxyribonuclease 8 PDDEXK-like" evidence="1">
    <location>
        <begin position="66"/>
        <end position="199"/>
    </location>
</feature>
<evidence type="ECO:0000313" key="3">
    <source>
        <dbReference type="Proteomes" id="UP000239590"/>
    </source>
</evidence>
<sequence>METKMNEESYRQLRRISNSDLSRFRDYLFGKKSYIPPRTATFGRALHATLLEPNVPQIEVHTADQERLALLEKNLRSHKAFNWYRQYSKKEHAQLFTDPATDLLCKARLDMVYQNRVVLDLKTTSAHSYQDFINQCHNLEYDRQAAFYLDSLGGTGKQFIFVGVQKKEPYDIFWFETTLEFLAEGRKKYQFLLETWKDVNFDFNQGEPWRLVA</sequence>
<dbReference type="InterPro" id="IPR011604">
    <property type="entry name" value="PDDEXK-like_dom_sf"/>
</dbReference>
<keyword evidence="3" id="KW-1185">Reference proteome</keyword>
<name>A0A2S7IMG1_9BACT</name>
<dbReference type="Proteomes" id="UP000239590">
    <property type="component" value="Unassembled WGS sequence"/>
</dbReference>
<dbReference type="EMBL" id="PTRA01000001">
    <property type="protein sequence ID" value="PQA58933.1"/>
    <property type="molecule type" value="Genomic_DNA"/>
</dbReference>
<organism evidence="2 3">
    <name type="scientific">Siphonobacter curvatus</name>
    <dbReference type="NCBI Taxonomy" id="2094562"/>
    <lineage>
        <taxon>Bacteria</taxon>
        <taxon>Pseudomonadati</taxon>
        <taxon>Bacteroidota</taxon>
        <taxon>Cytophagia</taxon>
        <taxon>Cytophagales</taxon>
        <taxon>Cytophagaceae</taxon>
        <taxon>Siphonobacter</taxon>
    </lineage>
</organism>
<evidence type="ECO:0000259" key="1">
    <source>
        <dbReference type="Pfam" id="PF12684"/>
    </source>
</evidence>
<dbReference type="AlphaFoldDB" id="A0A2S7IMG1"/>
<accession>A0A2S7IMG1</accession>
<evidence type="ECO:0000313" key="2">
    <source>
        <dbReference type="EMBL" id="PQA58933.1"/>
    </source>
</evidence>
<comment type="caution">
    <text evidence="2">The sequence shown here is derived from an EMBL/GenBank/DDBJ whole genome shotgun (WGS) entry which is preliminary data.</text>
</comment>
<dbReference type="InterPro" id="IPR024432">
    <property type="entry name" value="Put_RecE_PDDEXK-like_dom"/>
</dbReference>
<protein>
    <recommendedName>
        <fullName evidence="1">Putative exodeoxyribonuclease 8 PDDEXK-like domain-containing protein</fullName>
    </recommendedName>
</protein>
<dbReference type="Gene3D" id="3.90.320.10">
    <property type="match status" value="1"/>
</dbReference>
<proteinExistence type="predicted"/>
<reference evidence="3" key="1">
    <citation type="submission" date="2018-02" db="EMBL/GenBank/DDBJ databases">
        <title>Genome sequencing of Solimonas sp. HR-BB.</title>
        <authorList>
            <person name="Lee Y."/>
            <person name="Jeon C.O."/>
        </authorList>
    </citation>
    <scope>NUCLEOTIDE SEQUENCE [LARGE SCALE GENOMIC DNA]</scope>
    <source>
        <strain evidence="3">HR-U</strain>
    </source>
</reference>
<dbReference type="OrthoDB" id="792901at2"/>
<dbReference type="Pfam" id="PF12684">
    <property type="entry name" value="DUF3799"/>
    <property type="match status" value="1"/>
</dbReference>
<gene>
    <name evidence="2" type="ORF">C5O19_04545</name>
</gene>